<dbReference type="GO" id="GO:0000271">
    <property type="term" value="P:polysaccharide biosynthetic process"/>
    <property type="evidence" value="ECO:0007669"/>
    <property type="project" value="TreeGrafter"/>
</dbReference>
<organism evidence="4 5">
    <name type="scientific">Rhodoblastus acidophilus</name>
    <name type="common">Rhodopseudomonas acidophila</name>
    <dbReference type="NCBI Taxonomy" id="1074"/>
    <lineage>
        <taxon>Bacteria</taxon>
        <taxon>Pseudomonadati</taxon>
        <taxon>Pseudomonadota</taxon>
        <taxon>Alphaproteobacteria</taxon>
        <taxon>Hyphomicrobiales</taxon>
        <taxon>Rhodoblastaceae</taxon>
        <taxon>Rhodoblastus</taxon>
    </lineage>
</organism>
<feature type="transmembrane region" description="Helical" evidence="2">
    <location>
        <begin position="50"/>
        <end position="69"/>
    </location>
</feature>
<name>A0A6N8DNT0_RHOAC</name>
<dbReference type="GO" id="GO:0016020">
    <property type="term" value="C:membrane"/>
    <property type="evidence" value="ECO:0007669"/>
    <property type="project" value="TreeGrafter"/>
</dbReference>
<feature type="transmembrane region" description="Helical" evidence="2">
    <location>
        <begin position="236"/>
        <end position="258"/>
    </location>
</feature>
<dbReference type="RefSeq" id="WP_155446899.1">
    <property type="nucleotide sequence ID" value="NZ_JAOQNR010000011.1"/>
</dbReference>
<evidence type="ECO:0000313" key="4">
    <source>
        <dbReference type="EMBL" id="MTV32210.1"/>
    </source>
</evidence>
<keyword evidence="2" id="KW-0472">Membrane</keyword>
<evidence type="ECO:0000256" key="1">
    <source>
        <dbReference type="SAM" id="MobiDB-lite"/>
    </source>
</evidence>
<feature type="transmembrane region" description="Helical" evidence="2">
    <location>
        <begin position="150"/>
        <end position="169"/>
    </location>
</feature>
<dbReference type="Proteomes" id="UP000439113">
    <property type="component" value="Unassembled WGS sequence"/>
</dbReference>
<comment type="caution">
    <text evidence="4">The sequence shown here is derived from an EMBL/GenBank/DDBJ whole genome shotgun (WGS) entry which is preliminary data.</text>
</comment>
<dbReference type="PANTHER" id="PTHR23028:SF53">
    <property type="entry name" value="ACYL_TRANSF_3 DOMAIN-CONTAINING PROTEIN"/>
    <property type="match status" value="1"/>
</dbReference>
<reference evidence="4 5" key="1">
    <citation type="submission" date="2019-11" db="EMBL/GenBank/DDBJ databases">
        <title>Whole-genome sequence of a Rhodoblastus acidophilus DSM 142.</title>
        <authorList>
            <person name="Kyndt J.A."/>
            <person name="Meyer T.E."/>
        </authorList>
    </citation>
    <scope>NUCLEOTIDE SEQUENCE [LARGE SCALE GENOMIC DNA]</scope>
    <source>
        <strain evidence="4 5">DSM 142</strain>
    </source>
</reference>
<keyword evidence="2" id="KW-0812">Transmembrane</keyword>
<protein>
    <submittedName>
        <fullName evidence="4">Acyltransferase family protein</fullName>
    </submittedName>
</protein>
<feature type="transmembrane region" description="Helical" evidence="2">
    <location>
        <begin position="298"/>
        <end position="320"/>
    </location>
</feature>
<dbReference type="Pfam" id="PF01757">
    <property type="entry name" value="Acyl_transf_3"/>
    <property type="match status" value="1"/>
</dbReference>
<dbReference type="InterPro" id="IPR002656">
    <property type="entry name" value="Acyl_transf_3_dom"/>
</dbReference>
<sequence length="398" mass="44046">MPKRLVELDYLRAYAVAMVMALHFILNSPPQTKGLQDFLTKEHLGAGVDLFFVISGYVISSALHELWSVRTAQEALRQKFAVVLFYAKRCLRLWPAMAFWLLANVLVSAVLNANGIDIMPPPGEVLRKAVSGMVYLFNFQEYAKGSSLGYFWSLSVEWQFYVVFPLLLLLVRDMTWRLTLLALSVVAFLYVLPGGGGWWMFRFYGVVIGIFVYFVHRRLGVAAPRVALLDRGWARALTTLGLLAAIAMAACFMQNLAYSLLLSSIISGALVWFAAGSSGFVSCFGMRPLVRWTGSRSYSLYLCHVPANTLAILLLKELGLRQPTGSFGSWTFVYYLVSLGFALVCAELTYRLIEKPSHAASRRLTLADLGYLDARAEPEGGSKAPPAGARKVGVEPAP</sequence>
<dbReference type="AlphaFoldDB" id="A0A6N8DNT0"/>
<dbReference type="OrthoDB" id="9796461at2"/>
<evidence type="ECO:0000259" key="3">
    <source>
        <dbReference type="Pfam" id="PF01757"/>
    </source>
</evidence>
<keyword evidence="4" id="KW-0808">Transferase</keyword>
<keyword evidence="4" id="KW-0012">Acyltransferase</keyword>
<dbReference type="InterPro" id="IPR050879">
    <property type="entry name" value="Acyltransferase_3"/>
</dbReference>
<feature type="region of interest" description="Disordered" evidence="1">
    <location>
        <begin position="376"/>
        <end position="398"/>
    </location>
</feature>
<feature type="transmembrane region" description="Helical" evidence="2">
    <location>
        <begin position="90"/>
        <end position="111"/>
    </location>
</feature>
<keyword evidence="2" id="KW-1133">Transmembrane helix</keyword>
<evidence type="ECO:0000313" key="5">
    <source>
        <dbReference type="Proteomes" id="UP000439113"/>
    </source>
</evidence>
<gene>
    <name evidence="4" type="ORF">GJ654_14565</name>
</gene>
<accession>A0A6N8DNT0</accession>
<evidence type="ECO:0000256" key="2">
    <source>
        <dbReference type="SAM" id="Phobius"/>
    </source>
</evidence>
<dbReference type="GO" id="GO:0016747">
    <property type="term" value="F:acyltransferase activity, transferring groups other than amino-acyl groups"/>
    <property type="evidence" value="ECO:0007669"/>
    <property type="project" value="InterPro"/>
</dbReference>
<feature type="transmembrane region" description="Helical" evidence="2">
    <location>
        <begin position="332"/>
        <end position="353"/>
    </location>
</feature>
<dbReference type="EMBL" id="WNKS01000014">
    <property type="protein sequence ID" value="MTV32210.1"/>
    <property type="molecule type" value="Genomic_DNA"/>
</dbReference>
<feature type="transmembrane region" description="Helical" evidence="2">
    <location>
        <begin position="12"/>
        <end position="30"/>
    </location>
</feature>
<feature type="transmembrane region" description="Helical" evidence="2">
    <location>
        <begin position="176"/>
        <end position="192"/>
    </location>
</feature>
<feature type="transmembrane region" description="Helical" evidence="2">
    <location>
        <begin position="264"/>
        <end position="286"/>
    </location>
</feature>
<proteinExistence type="predicted"/>
<feature type="transmembrane region" description="Helical" evidence="2">
    <location>
        <begin position="198"/>
        <end position="215"/>
    </location>
</feature>
<dbReference type="PANTHER" id="PTHR23028">
    <property type="entry name" value="ACETYLTRANSFERASE"/>
    <property type="match status" value="1"/>
</dbReference>
<feature type="domain" description="Acyltransferase 3" evidence="3">
    <location>
        <begin position="6"/>
        <end position="345"/>
    </location>
</feature>